<dbReference type="Pfam" id="PF04368">
    <property type="entry name" value="DUF507"/>
    <property type="match status" value="1"/>
</dbReference>
<protein>
    <recommendedName>
        <fullName evidence="3">Myrcene/ocimene synthase</fullName>
    </recommendedName>
</protein>
<keyword evidence="2" id="KW-1185">Reference proteome</keyword>
<gene>
    <name evidence="1" type="ORF">CMC5_049940</name>
</gene>
<sequence length="170" mass="19880">MRLFSGKVVPLAEELITALVENKDIECESKHEATLDLQAVFHSYLQSEREATEKAKDILQARGLPQSEFSRIRRLAAEQKGIKVGEDVLDYLLDQLIEMLLHSHNIDEVFGEDHDLRRRMRPVLRKYLELDEALDAEVRSKLRHVQEGSRTWEVEYKRVMDDIQRRKGLV</sequence>
<evidence type="ECO:0000313" key="2">
    <source>
        <dbReference type="Proteomes" id="UP000067626"/>
    </source>
</evidence>
<dbReference type="OrthoDB" id="5513030at2"/>
<dbReference type="KEGG" id="ccro:CMC5_049940"/>
<evidence type="ECO:0000313" key="1">
    <source>
        <dbReference type="EMBL" id="AKT40839.1"/>
    </source>
</evidence>
<reference evidence="1 2" key="1">
    <citation type="submission" date="2015-07" db="EMBL/GenBank/DDBJ databases">
        <title>Genome analysis of myxobacterium Chondromyces crocatus Cm c5 reveals a high potential for natural compound synthesis and the genetic basis for the loss of fruiting body formation.</title>
        <authorList>
            <person name="Zaburannyi N."/>
            <person name="Bunk B."/>
            <person name="Maier J."/>
            <person name="Overmann J."/>
            <person name="Mueller R."/>
        </authorList>
    </citation>
    <scope>NUCLEOTIDE SEQUENCE [LARGE SCALE GENOMIC DNA]</scope>
    <source>
        <strain evidence="1 2">Cm c5</strain>
    </source>
</reference>
<dbReference type="AlphaFoldDB" id="A0A0K1EIZ6"/>
<organism evidence="1 2">
    <name type="scientific">Chondromyces crocatus</name>
    <dbReference type="NCBI Taxonomy" id="52"/>
    <lineage>
        <taxon>Bacteria</taxon>
        <taxon>Pseudomonadati</taxon>
        <taxon>Myxococcota</taxon>
        <taxon>Polyangia</taxon>
        <taxon>Polyangiales</taxon>
        <taxon>Polyangiaceae</taxon>
        <taxon>Chondromyces</taxon>
    </lineage>
</organism>
<dbReference type="RefSeq" id="WP_050432721.1">
    <property type="nucleotide sequence ID" value="NZ_CP012159.1"/>
</dbReference>
<dbReference type="EMBL" id="CP012159">
    <property type="protein sequence ID" value="AKT40839.1"/>
    <property type="molecule type" value="Genomic_DNA"/>
</dbReference>
<dbReference type="InterPro" id="IPR007463">
    <property type="entry name" value="DUF507"/>
</dbReference>
<proteinExistence type="predicted"/>
<accession>A0A0K1EIZ6</accession>
<dbReference type="Proteomes" id="UP000067626">
    <property type="component" value="Chromosome"/>
</dbReference>
<name>A0A0K1EIZ6_CHOCO</name>
<evidence type="ECO:0008006" key="3">
    <source>
        <dbReference type="Google" id="ProtNLM"/>
    </source>
</evidence>
<dbReference type="STRING" id="52.CMC5_049940"/>